<feature type="binding site" evidence="2">
    <location>
        <position position="139"/>
    </location>
    <ligand>
        <name>Mn(2+)</name>
        <dbReference type="ChEBI" id="CHEBI:29035"/>
        <label>2</label>
    </ligand>
</feature>
<feature type="binding site" evidence="2">
    <location>
        <position position="141"/>
    </location>
    <ligand>
        <name>Mn(2+)</name>
        <dbReference type="ChEBI" id="CHEBI:29035"/>
        <label>2</label>
    </ligand>
</feature>
<proteinExistence type="predicted"/>
<comment type="cofactor">
    <cofactor evidence="2">
        <name>Mn(2+)</name>
        <dbReference type="ChEBI" id="CHEBI:29035"/>
    </cofactor>
    <text evidence="2">The Mn(2+) ion enhances activity.</text>
</comment>
<dbReference type="GO" id="GO:0046872">
    <property type="term" value="F:metal ion binding"/>
    <property type="evidence" value="ECO:0007669"/>
    <property type="project" value="UniProtKB-KW"/>
</dbReference>
<evidence type="ECO:0000256" key="2">
    <source>
        <dbReference type="PIRSR" id="PIRSR005962-1"/>
    </source>
</evidence>
<evidence type="ECO:0000256" key="1">
    <source>
        <dbReference type="ARBA" id="ARBA00022801"/>
    </source>
</evidence>
<reference evidence="4 5" key="1">
    <citation type="submission" date="2018-01" db="EMBL/GenBank/DDBJ databases">
        <title>Complete genome sequences of 14 Citrobacter spp. isolated from plant in Canada.</title>
        <authorList>
            <person name="Bhandare S.G."/>
            <person name="Colavecchio A."/>
            <person name="Jeukens J."/>
            <person name="Emond-Rheault J.-G."/>
            <person name="Freschi L."/>
            <person name="Hamel J."/>
            <person name="Kukavica-Ibrulj I."/>
            <person name="Levesque R."/>
            <person name="Goodridge L."/>
        </authorList>
    </citation>
    <scope>NUCLEOTIDE SEQUENCE [LARGE SCALE GENOMIC DNA]</scope>
    <source>
        <strain evidence="4 5">S1285</strain>
    </source>
</reference>
<name>A0A2S4RVM5_CITAM</name>
<dbReference type="PANTHER" id="PTHR30575">
    <property type="entry name" value="PEPTIDASE M20"/>
    <property type="match status" value="1"/>
</dbReference>
<dbReference type="NCBIfam" id="TIGR01891">
    <property type="entry name" value="amidohydrolases"/>
    <property type="match status" value="1"/>
</dbReference>
<dbReference type="PANTHER" id="PTHR30575:SF3">
    <property type="entry name" value="PEPTIDASE M20 DIMERISATION DOMAIN-CONTAINING PROTEIN"/>
    <property type="match status" value="1"/>
</dbReference>
<dbReference type="InterPro" id="IPR052030">
    <property type="entry name" value="Peptidase_M20/M20A_hydrolases"/>
</dbReference>
<dbReference type="Proteomes" id="UP000237003">
    <property type="component" value="Unassembled WGS sequence"/>
</dbReference>
<dbReference type="RefSeq" id="WP_103778841.1">
    <property type="nucleotide sequence ID" value="NZ_PQLX01000006.1"/>
</dbReference>
<feature type="binding site" evidence="2">
    <location>
        <position position="199"/>
    </location>
    <ligand>
        <name>Mn(2+)</name>
        <dbReference type="ChEBI" id="CHEBI:29035"/>
        <label>2</label>
    </ligand>
</feature>
<keyword evidence="2" id="KW-0464">Manganese</keyword>
<dbReference type="GO" id="GO:0046657">
    <property type="term" value="P:folic acid catabolic process"/>
    <property type="evidence" value="ECO:0007669"/>
    <property type="project" value="TreeGrafter"/>
</dbReference>
<dbReference type="InterPro" id="IPR036264">
    <property type="entry name" value="Bact_exopeptidase_dim_dom"/>
</dbReference>
<dbReference type="OrthoDB" id="9777385at2"/>
<organism evidence="4 5">
    <name type="scientific">Citrobacter amalonaticus</name>
    <dbReference type="NCBI Taxonomy" id="35703"/>
    <lineage>
        <taxon>Bacteria</taxon>
        <taxon>Pseudomonadati</taxon>
        <taxon>Pseudomonadota</taxon>
        <taxon>Gammaproteobacteria</taxon>
        <taxon>Enterobacterales</taxon>
        <taxon>Enterobacteriaceae</taxon>
        <taxon>Citrobacter</taxon>
    </lineage>
</organism>
<dbReference type="Pfam" id="PF07687">
    <property type="entry name" value="M20_dimer"/>
    <property type="match status" value="1"/>
</dbReference>
<evidence type="ECO:0000259" key="3">
    <source>
        <dbReference type="Pfam" id="PF07687"/>
    </source>
</evidence>
<dbReference type="PIRSF" id="PIRSF005962">
    <property type="entry name" value="Pept_M20D_amidohydro"/>
    <property type="match status" value="1"/>
</dbReference>
<evidence type="ECO:0000313" key="5">
    <source>
        <dbReference type="Proteomes" id="UP000237003"/>
    </source>
</evidence>
<dbReference type="GO" id="GO:0016805">
    <property type="term" value="F:dipeptidase activity"/>
    <property type="evidence" value="ECO:0007669"/>
    <property type="project" value="TreeGrafter"/>
</dbReference>
<feature type="binding site" evidence="2">
    <location>
        <position position="395"/>
    </location>
    <ligand>
        <name>Mn(2+)</name>
        <dbReference type="ChEBI" id="CHEBI:29035"/>
        <label>2</label>
    </ligand>
</feature>
<accession>A0A2S4RVM5</accession>
<dbReference type="EMBL" id="PQLX01000006">
    <property type="protein sequence ID" value="POU64127.1"/>
    <property type="molecule type" value="Genomic_DNA"/>
</dbReference>
<dbReference type="InterPro" id="IPR011650">
    <property type="entry name" value="Peptidase_M20_dimer"/>
</dbReference>
<gene>
    <name evidence="4" type="ORF">C3430_18300</name>
</gene>
<dbReference type="GO" id="GO:0005737">
    <property type="term" value="C:cytoplasm"/>
    <property type="evidence" value="ECO:0007669"/>
    <property type="project" value="TreeGrafter"/>
</dbReference>
<evidence type="ECO:0000313" key="4">
    <source>
        <dbReference type="EMBL" id="POU64127.1"/>
    </source>
</evidence>
<dbReference type="Gene3D" id="3.40.630.10">
    <property type="entry name" value="Zn peptidases"/>
    <property type="match status" value="2"/>
</dbReference>
<dbReference type="InterPro" id="IPR017439">
    <property type="entry name" value="Amidohydrolase"/>
</dbReference>
<dbReference type="SUPFAM" id="SSF53187">
    <property type="entry name" value="Zn-dependent exopeptidases"/>
    <property type="match status" value="1"/>
</dbReference>
<comment type="caution">
    <text evidence="4">The sequence shown here is derived from an EMBL/GenBank/DDBJ whole genome shotgun (WGS) entry which is preliminary data.</text>
</comment>
<dbReference type="InterPro" id="IPR002933">
    <property type="entry name" value="Peptidase_M20"/>
</dbReference>
<dbReference type="AlphaFoldDB" id="A0A2S4RVM5"/>
<feature type="domain" description="Peptidase M20 dimerisation" evidence="3">
    <location>
        <begin position="222"/>
        <end position="309"/>
    </location>
</feature>
<keyword evidence="2" id="KW-0479">Metal-binding</keyword>
<dbReference type="Pfam" id="PF01546">
    <property type="entry name" value="Peptidase_M20"/>
    <property type="match status" value="1"/>
</dbReference>
<sequence>MNNHLESLIRLRRTLHSQPESGWTEFVTTAFIAEKLQEYGFTIFLGEDIVAREFISGADNEEIEKGILRAQQKDVSSTLLKQMAGITGCVGVLETHRPGKTVALRFDIDAVDVSELTTPDHFPFQEGFHSRNPGCMHACGHDGHTAVGLILAQWIHENQESLTGRFKLIFQPAEEGTRGAKPMAEKGIVDDVDYLLCAHLSFIASSGELVIDPQQFLSTRKLKVIFTGKSAHAGAQPHLGRNALAAACQATIQLLAIPRHGSGISRVNVGALHSGQASNVIPERAEMRLEIRGETDEINAYMHQQVKNIVAGCALSYQVEYKISTEGQANSLSNDEELINILDKVIKDVPEITCPVQQRRFGGSEDATVLIKRVQQKGGKGIYFIVGADRTSGHHQSDFDFDEKMMLTMFKVYCQMIMHLSKRQH</sequence>
<keyword evidence="1 4" id="KW-0378">Hydrolase</keyword>
<feature type="binding site" evidence="2">
    <location>
        <position position="175"/>
    </location>
    <ligand>
        <name>Mn(2+)</name>
        <dbReference type="ChEBI" id="CHEBI:29035"/>
        <label>2</label>
    </ligand>
</feature>
<dbReference type="GO" id="GO:0071713">
    <property type="term" value="F:para-aminobenzoyl-glutamate hydrolase activity"/>
    <property type="evidence" value="ECO:0007669"/>
    <property type="project" value="TreeGrafter"/>
</dbReference>
<dbReference type="SUPFAM" id="SSF55031">
    <property type="entry name" value="Bacterial exopeptidase dimerisation domain"/>
    <property type="match status" value="1"/>
</dbReference>
<protein>
    <submittedName>
        <fullName evidence="4">Amidohydrolase</fullName>
    </submittedName>
</protein>